<dbReference type="EMBL" id="JOJR01000031">
    <property type="protein sequence ID" value="RCN49640.1"/>
    <property type="molecule type" value="Genomic_DNA"/>
</dbReference>
<sequence length="86" mass="9621">MTWTGACELEQLVIKPYFGKIGLIRDGFPPADLFVMVDSPEAPISKIYDYTECKRRMEAAGDGKASLKEILHATSKSVCRNVYFSD</sequence>
<gene>
    <name evidence="1" type="ORF">ANCCAN_04264</name>
</gene>
<dbReference type="Proteomes" id="UP000252519">
    <property type="component" value="Unassembled WGS sequence"/>
</dbReference>
<keyword evidence="2" id="KW-1185">Reference proteome</keyword>
<accession>A0A368H2Y3</accession>
<reference evidence="1 2" key="1">
    <citation type="submission" date="2014-10" db="EMBL/GenBank/DDBJ databases">
        <title>Draft genome of the hookworm Ancylostoma caninum.</title>
        <authorList>
            <person name="Mitreva M."/>
        </authorList>
    </citation>
    <scope>NUCLEOTIDE SEQUENCE [LARGE SCALE GENOMIC DNA]</scope>
    <source>
        <strain evidence="1 2">Baltimore</strain>
    </source>
</reference>
<evidence type="ECO:0000313" key="1">
    <source>
        <dbReference type="EMBL" id="RCN49640.1"/>
    </source>
</evidence>
<comment type="caution">
    <text evidence="1">The sequence shown here is derived from an EMBL/GenBank/DDBJ whole genome shotgun (WGS) entry which is preliminary data.</text>
</comment>
<evidence type="ECO:0000313" key="2">
    <source>
        <dbReference type="Proteomes" id="UP000252519"/>
    </source>
</evidence>
<protein>
    <submittedName>
        <fullName evidence="1">Uncharacterized protein</fullName>
    </submittedName>
</protein>
<organism evidence="1 2">
    <name type="scientific">Ancylostoma caninum</name>
    <name type="common">Dog hookworm</name>
    <dbReference type="NCBI Taxonomy" id="29170"/>
    <lineage>
        <taxon>Eukaryota</taxon>
        <taxon>Metazoa</taxon>
        <taxon>Ecdysozoa</taxon>
        <taxon>Nematoda</taxon>
        <taxon>Chromadorea</taxon>
        <taxon>Rhabditida</taxon>
        <taxon>Rhabditina</taxon>
        <taxon>Rhabditomorpha</taxon>
        <taxon>Strongyloidea</taxon>
        <taxon>Ancylostomatidae</taxon>
        <taxon>Ancylostomatinae</taxon>
        <taxon>Ancylostoma</taxon>
    </lineage>
</organism>
<proteinExistence type="predicted"/>
<name>A0A368H2Y3_ANCCA</name>
<dbReference type="AlphaFoldDB" id="A0A368H2Y3"/>